<evidence type="ECO:0000313" key="2">
    <source>
        <dbReference type="Proteomes" id="UP001567538"/>
    </source>
</evidence>
<organism evidence="1 2">
    <name type="scientific">Salvia divinorum</name>
    <name type="common">Maria pastora</name>
    <name type="synonym">Diviner's sage</name>
    <dbReference type="NCBI Taxonomy" id="28513"/>
    <lineage>
        <taxon>Eukaryota</taxon>
        <taxon>Viridiplantae</taxon>
        <taxon>Streptophyta</taxon>
        <taxon>Embryophyta</taxon>
        <taxon>Tracheophyta</taxon>
        <taxon>Spermatophyta</taxon>
        <taxon>Magnoliopsida</taxon>
        <taxon>eudicotyledons</taxon>
        <taxon>Gunneridae</taxon>
        <taxon>Pentapetalae</taxon>
        <taxon>asterids</taxon>
        <taxon>lamiids</taxon>
        <taxon>Lamiales</taxon>
        <taxon>Lamiaceae</taxon>
        <taxon>Nepetoideae</taxon>
        <taxon>Mentheae</taxon>
        <taxon>Salviinae</taxon>
        <taxon>Salvia</taxon>
        <taxon>Salvia subgen. Calosphace</taxon>
    </lineage>
</organism>
<reference evidence="1 2" key="1">
    <citation type="submission" date="2024-06" db="EMBL/GenBank/DDBJ databases">
        <title>A chromosome level genome sequence of Diviner's sage (Salvia divinorum).</title>
        <authorList>
            <person name="Ford S.A."/>
            <person name="Ro D.-K."/>
            <person name="Ness R.W."/>
            <person name="Phillips M.A."/>
        </authorList>
    </citation>
    <scope>NUCLEOTIDE SEQUENCE [LARGE SCALE GENOMIC DNA]</scope>
    <source>
        <strain evidence="1">SAF-2024a</strain>
        <tissue evidence="1">Leaf</tissue>
    </source>
</reference>
<name>A0ABD1H037_SALDI</name>
<gene>
    <name evidence="1" type="ORF">AAHA92_16608</name>
</gene>
<proteinExistence type="predicted"/>
<sequence length="87" mass="9848">MHPRTPLSRQSLIYSSQSLSQSDRALGQFCPNSSFYSQSYFSIHSTISLFVFRPPSLCHISRPPALSPSRRRRSPFLVSERCCVVGL</sequence>
<dbReference type="AlphaFoldDB" id="A0ABD1H037"/>
<evidence type="ECO:0000313" key="1">
    <source>
        <dbReference type="EMBL" id="KAL1548366.1"/>
    </source>
</evidence>
<comment type="caution">
    <text evidence="1">The sequence shown here is derived from an EMBL/GenBank/DDBJ whole genome shotgun (WGS) entry which is preliminary data.</text>
</comment>
<accession>A0ABD1H037</accession>
<keyword evidence="2" id="KW-1185">Reference proteome</keyword>
<dbReference type="Proteomes" id="UP001567538">
    <property type="component" value="Unassembled WGS sequence"/>
</dbReference>
<dbReference type="EMBL" id="JBEAFC010000007">
    <property type="protein sequence ID" value="KAL1548366.1"/>
    <property type="molecule type" value="Genomic_DNA"/>
</dbReference>
<protein>
    <submittedName>
        <fullName evidence="1">Uncharacterized protein</fullName>
    </submittedName>
</protein>